<evidence type="ECO:0000313" key="13">
    <source>
        <dbReference type="Proteomes" id="UP001345963"/>
    </source>
</evidence>
<dbReference type="InterPro" id="IPR027417">
    <property type="entry name" value="P-loop_NTPase"/>
</dbReference>
<dbReference type="EMBL" id="JAHUTI010038008">
    <property type="protein sequence ID" value="MED6243951.1"/>
    <property type="molecule type" value="Genomic_DNA"/>
</dbReference>
<keyword evidence="9" id="KW-0233">DNA recombination</keyword>
<comment type="similarity">
    <text evidence="3">Belongs to the SMC family. SMC6 subfamily.</text>
</comment>
<sequence>GKSAILTALIVGLGGKATMTNRGVSLKDFVKTGESTADVTVKLRNRGVDAYKKDLYGDYITVEQRISSDGSRSYKLKNKSGDFSQIQISFCIIVNLLIPLTHGFANTKS</sequence>
<proteinExistence type="inferred from homology"/>
<evidence type="ECO:0000256" key="2">
    <source>
        <dbReference type="ARBA" id="ARBA00004286"/>
    </source>
</evidence>
<keyword evidence="6" id="KW-0227">DNA damage</keyword>
<dbReference type="Proteomes" id="UP001345963">
    <property type="component" value="Unassembled WGS sequence"/>
</dbReference>
<evidence type="ECO:0000256" key="1">
    <source>
        <dbReference type="ARBA" id="ARBA00004123"/>
    </source>
</evidence>
<evidence type="ECO:0000256" key="4">
    <source>
        <dbReference type="ARBA" id="ARBA00022454"/>
    </source>
</evidence>
<evidence type="ECO:0000256" key="5">
    <source>
        <dbReference type="ARBA" id="ARBA00022741"/>
    </source>
</evidence>
<dbReference type="PANTHER" id="PTHR19306">
    <property type="entry name" value="STRUCTURAL MAINTENANCE OF CHROMOSOMES 5,6 SMC5, SMC6"/>
    <property type="match status" value="1"/>
</dbReference>
<keyword evidence="10" id="KW-0234">DNA repair</keyword>
<keyword evidence="7" id="KW-0067">ATP-binding</keyword>
<evidence type="ECO:0000313" key="12">
    <source>
        <dbReference type="EMBL" id="MED6243951.1"/>
    </source>
</evidence>
<evidence type="ECO:0000256" key="11">
    <source>
        <dbReference type="ARBA" id="ARBA00023242"/>
    </source>
</evidence>
<keyword evidence="4" id="KW-0158">Chromosome</keyword>
<dbReference type="Gene3D" id="3.40.50.300">
    <property type="entry name" value="P-loop containing nucleotide triphosphate hydrolases"/>
    <property type="match status" value="1"/>
</dbReference>
<organism evidence="12 13">
    <name type="scientific">Ataeniobius toweri</name>
    <dbReference type="NCBI Taxonomy" id="208326"/>
    <lineage>
        <taxon>Eukaryota</taxon>
        <taxon>Metazoa</taxon>
        <taxon>Chordata</taxon>
        <taxon>Craniata</taxon>
        <taxon>Vertebrata</taxon>
        <taxon>Euteleostomi</taxon>
        <taxon>Actinopterygii</taxon>
        <taxon>Neopterygii</taxon>
        <taxon>Teleostei</taxon>
        <taxon>Neoteleostei</taxon>
        <taxon>Acanthomorphata</taxon>
        <taxon>Ovalentaria</taxon>
        <taxon>Atherinomorphae</taxon>
        <taxon>Cyprinodontiformes</taxon>
        <taxon>Goodeidae</taxon>
        <taxon>Ataeniobius</taxon>
    </lineage>
</organism>
<evidence type="ECO:0000256" key="3">
    <source>
        <dbReference type="ARBA" id="ARBA00006793"/>
    </source>
</evidence>
<evidence type="ECO:0000256" key="7">
    <source>
        <dbReference type="ARBA" id="ARBA00022840"/>
    </source>
</evidence>
<gene>
    <name evidence="12" type="primary">SMC6_2</name>
    <name evidence="12" type="ORF">ATANTOWER_030985</name>
</gene>
<keyword evidence="13" id="KW-1185">Reference proteome</keyword>
<dbReference type="PANTHER" id="PTHR19306:SF8">
    <property type="entry name" value="STRUCTURAL MAINTENANCE OF CHROMOSOMES PROTEIN 6 ISOFORM X4"/>
    <property type="match status" value="1"/>
</dbReference>
<reference evidence="12 13" key="1">
    <citation type="submission" date="2021-07" db="EMBL/GenBank/DDBJ databases">
        <authorList>
            <person name="Palmer J.M."/>
        </authorList>
    </citation>
    <scope>NUCLEOTIDE SEQUENCE [LARGE SCALE GENOMIC DNA]</scope>
    <source>
        <strain evidence="12 13">AT_MEX2019</strain>
        <tissue evidence="12">Muscle</tissue>
    </source>
</reference>
<keyword evidence="5" id="KW-0547">Nucleotide-binding</keyword>
<accession>A0ABU7B077</accession>
<evidence type="ECO:0000256" key="6">
    <source>
        <dbReference type="ARBA" id="ARBA00022763"/>
    </source>
</evidence>
<comment type="caution">
    <text evidence="12">The sequence shown here is derived from an EMBL/GenBank/DDBJ whole genome shotgun (WGS) entry which is preliminary data.</text>
</comment>
<evidence type="ECO:0000256" key="9">
    <source>
        <dbReference type="ARBA" id="ARBA00023172"/>
    </source>
</evidence>
<comment type="subcellular location">
    <subcellularLocation>
        <location evidence="2">Chromosome</location>
    </subcellularLocation>
    <subcellularLocation>
        <location evidence="1">Nucleus</location>
    </subcellularLocation>
</comment>
<feature type="non-terminal residue" evidence="12">
    <location>
        <position position="1"/>
    </location>
</feature>
<protein>
    <submittedName>
        <fullName evidence="12">Structural maintenance of chromosomes protein 6</fullName>
    </submittedName>
</protein>
<name>A0ABU7B077_9TELE</name>
<evidence type="ECO:0000256" key="8">
    <source>
        <dbReference type="ARBA" id="ARBA00023054"/>
    </source>
</evidence>
<evidence type="ECO:0000256" key="10">
    <source>
        <dbReference type="ARBA" id="ARBA00023204"/>
    </source>
</evidence>
<keyword evidence="8" id="KW-0175">Coiled coil</keyword>
<keyword evidence="11" id="KW-0539">Nucleus</keyword>